<dbReference type="Proteomes" id="UP001054945">
    <property type="component" value="Unassembled WGS sequence"/>
</dbReference>
<accession>A0AAV4MZU1</accession>
<dbReference type="AlphaFoldDB" id="A0AAV4MZU1"/>
<organism evidence="1 2">
    <name type="scientific">Caerostris extrusa</name>
    <name type="common">Bark spider</name>
    <name type="synonym">Caerostris bankana</name>
    <dbReference type="NCBI Taxonomy" id="172846"/>
    <lineage>
        <taxon>Eukaryota</taxon>
        <taxon>Metazoa</taxon>
        <taxon>Ecdysozoa</taxon>
        <taxon>Arthropoda</taxon>
        <taxon>Chelicerata</taxon>
        <taxon>Arachnida</taxon>
        <taxon>Araneae</taxon>
        <taxon>Araneomorphae</taxon>
        <taxon>Entelegynae</taxon>
        <taxon>Araneoidea</taxon>
        <taxon>Araneidae</taxon>
        <taxon>Caerostris</taxon>
    </lineage>
</organism>
<gene>
    <name evidence="1" type="ORF">CEXT_139871</name>
</gene>
<reference evidence="1 2" key="1">
    <citation type="submission" date="2021-06" db="EMBL/GenBank/DDBJ databases">
        <title>Caerostris extrusa draft genome.</title>
        <authorList>
            <person name="Kono N."/>
            <person name="Arakawa K."/>
        </authorList>
    </citation>
    <scope>NUCLEOTIDE SEQUENCE [LARGE SCALE GENOMIC DNA]</scope>
</reference>
<proteinExistence type="predicted"/>
<dbReference type="EMBL" id="BPLR01020329">
    <property type="protein sequence ID" value="GIX77449.1"/>
    <property type="molecule type" value="Genomic_DNA"/>
</dbReference>
<comment type="caution">
    <text evidence="1">The sequence shown here is derived from an EMBL/GenBank/DDBJ whole genome shotgun (WGS) entry which is preliminary data.</text>
</comment>
<protein>
    <submittedName>
        <fullName evidence="1">Uncharacterized protein</fullName>
    </submittedName>
</protein>
<keyword evidence="2" id="KW-1185">Reference proteome</keyword>
<name>A0AAV4MZU1_CAEEX</name>
<evidence type="ECO:0000313" key="2">
    <source>
        <dbReference type="Proteomes" id="UP001054945"/>
    </source>
</evidence>
<sequence>MNEEKEKEKKKRKRKRGETKFFWRGRHPEEGKFFSRVSEDYWKTSKMAVRARGLFASFYAANGNSIPLLGCCFSRLRLGSSNFAQQRSFPFRTHYGIRKGIPSVQIGADMRGT</sequence>
<evidence type="ECO:0000313" key="1">
    <source>
        <dbReference type="EMBL" id="GIX77449.1"/>
    </source>
</evidence>